<sequence length="90" mass="10571">MTGVVEKIEGVEACIQRCEKRLDDIERSLRLAELSDQERGDLESEEKILQKELDCHKKDLRSLRKENFKSMFISVCILLVGYGIYQMFWS</sequence>
<keyword evidence="3 8" id="KW-0812">Transmembrane</keyword>
<name>A0AAD9JAC5_9ANNE</name>
<keyword evidence="10" id="KW-1185">Reference proteome</keyword>
<evidence type="ECO:0000256" key="7">
    <source>
        <dbReference type="SAM" id="Coils"/>
    </source>
</evidence>
<accession>A0AAD9JAC5</accession>
<evidence type="ECO:0000256" key="8">
    <source>
        <dbReference type="SAM" id="Phobius"/>
    </source>
</evidence>
<comment type="subcellular location">
    <subcellularLocation>
        <location evidence="1">Membrane</location>
        <topology evidence="1">Single-pass membrane protein</topology>
    </subcellularLocation>
</comment>
<keyword evidence="6 8" id="KW-0472">Membrane</keyword>
<keyword evidence="4 8" id="KW-1133">Transmembrane helix</keyword>
<feature type="transmembrane region" description="Helical" evidence="8">
    <location>
        <begin position="71"/>
        <end position="89"/>
    </location>
</feature>
<organism evidence="9 10">
    <name type="scientific">Paralvinella palmiformis</name>
    <dbReference type="NCBI Taxonomy" id="53620"/>
    <lineage>
        <taxon>Eukaryota</taxon>
        <taxon>Metazoa</taxon>
        <taxon>Spiralia</taxon>
        <taxon>Lophotrochozoa</taxon>
        <taxon>Annelida</taxon>
        <taxon>Polychaeta</taxon>
        <taxon>Sedentaria</taxon>
        <taxon>Canalipalpata</taxon>
        <taxon>Terebellida</taxon>
        <taxon>Terebelliformia</taxon>
        <taxon>Alvinellidae</taxon>
        <taxon>Paralvinella</taxon>
    </lineage>
</organism>
<dbReference type="AlphaFoldDB" id="A0AAD9JAC5"/>
<dbReference type="PANTHER" id="PTHR31759:SF1">
    <property type="entry name" value="COILED-COIL DOMAIN-CONTAINING PROTEIN 167"/>
    <property type="match status" value="1"/>
</dbReference>
<evidence type="ECO:0000313" key="9">
    <source>
        <dbReference type="EMBL" id="KAK2149174.1"/>
    </source>
</evidence>
<dbReference type="PANTHER" id="PTHR31759">
    <property type="entry name" value="COILED-COIL DOMAIN-CONTAINING PROTEIN 167"/>
    <property type="match status" value="1"/>
</dbReference>
<evidence type="ECO:0000256" key="1">
    <source>
        <dbReference type="ARBA" id="ARBA00004167"/>
    </source>
</evidence>
<dbReference type="InterPro" id="IPR028194">
    <property type="entry name" value="CC167"/>
</dbReference>
<dbReference type="EMBL" id="JAODUP010000463">
    <property type="protein sequence ID" value="KAK2149174.1"/>
    <property type="molecule type" value="Genomic_DNA"/>
</dbReference>
<evidence type="ECO:0000256" key="5">
    <source>
        <dbReference type="ARBA" id="ARBA00023054"/>
    </source>
</evidence>
<reference evidence="9" key="1">
    <citation type="journal article" date="2023" name="Mol. Biol. Evol.">
        <title>Third-Generation Sequencing Reveals the Adaptive Role of the Epigenome in Three Deep-Sea Polychaetes.</title>
        <authorList>
            <person name="Perez M."/>
            <person name="Aroh O."/>
            <person name="Sun Y."/>
            <person name="Lan Y."/>
            <person name="Juniper S.K."/>
            <person name="Young C.R."/>
            <person name="Angers B."/>
            <person name="Qian P.Y."/>
        </authorList>
    </citation>
    <scope>NUCLEOTIDE SEQUENCE</scope>
    <source>
        <strain evidence="9">P08H-3</strain>
    </source>
</reference>
<comment type="caution">
    <text evidence="9">The sequence shown here is derived from an EMBL/GenBank/DDBJ whole genome shotgun (WGS) entry which is preliminary data.</text>
</comment>
<proteinExistence type="predicted"/>
<dbReference type="Proteomes" id="UP001208570">
    <property type="component" value="Unassembled WGS sequence"/>
</dbReference>
<evidence type="ECO:0000256" key="3">
    <source>
        <dbReference type="ARBA" id="ARBA00022692"/>
    </source>
</evidence>
<keyword evidence="5 7" id="KW-0175">Coiled coil</keyword>
<dbReference type="Pfam" id="PF15188">
    <property type="entry name" value="CCDC-167"/>
    <property type="match status" value="1"/>
</dbReference>
<evidence type="ECO:0000313" key="10">
    <source>
        <dbReference type="Proteomes" id="UP001208570"/>
    </source>
</evidence>
<evidence type="ECO:0000256" key="2">
    <source>
        <dbReference type="ARBA" id="ARBA00022350"/>
    </source>
</evidence>
<feature type="coiled-coil region" evidence="7">
    <location>
        <begin position="8"/>
        <end position="66"/>
    </location>
</feature>
<evidence type="ECO:0000256" key="4">
    <source>
        <dbReference type="ARBA" id="ARBA00022989"/>
    </source>
</evidence>
<evidence type="ECO:0000256" key="6">
    <source>
        <dbReference type="ARBA" id="ARBA00023136"/>
    </source>
</evidence>
<protein>
    <recommendedName>
        <fullName evidence="2">Coiled-coil domain-containing protein 167</fullName>
    </recommendedName>
</protein>
<gene>
    <name evidence="9" type="ORF">LSH36_463g02000</name>
</gene>
<dbReference type="GO" id="GO:0016020">
    <property type="term" value="C:membrane"/>
    <property type="evidence" value="ECO:0007669"/>
    <property type="project" value="UniProtKB-SubCell"/>
</dbReference>